<dbReference type="Gene3D" id="1.10.10.10">
    <property type="entry name" value="Winged helix-like DNA-binding domain superfamily/Winged helix DNA-binding domain"/>
    <property type="match status" value="1"/>
</dbReference>
<comment type="caution">
    <text evidence="6">The sequence shown here is derived from an EMBL/GenBank/DDBJ whole genome shotgun (WGS) entry which is preliminary data.</text>
</comment>
<dbReference type="InterPro" id="IPR005119">
    <property type="entry name" value="LysR_subst-bd"/>
</dbReference>
<comment type="similarity">
    <text evidence="1">Belongs to the LysR transcriptional regulatory family.</text>
</comment>
<dbReference type="PRINTS" id="PR00039">
    <property type="entry name" value="HTHLYSR"/>
</dbReference>
<evidence type="ECO:0000313" key="7">
    <source>
        <dbReference type="Proteomes" id="UP001469365"/>
    </source>
</evidence>
<dbReference type="PANTHER" id="PTHR30126:SF40">
    <property type="entry name" value="HTH-TYPE TRANSCRIPTIONAL REGULATOR GLTR"/>
    <property type="match status" value="1"/>
</dbReference>
<dbReference type="InterPro" id="IPR036388">
    <property type="entry name" value="WH-like_DNA-bd_sf"/>
</dbReference>
<sequence>MIHNLDIQYFITFREVARCQNLTRAAEKLGYAQPTVSVQIQRLENHFGVKLFERSSKRLKLTASGVQMLAYADQIAQGYHQAKETFSTGSNVSLAIGTTETLAAFFLPPYFQAFRNRYPQANVVFFPTSDHEIIRKIKSNELDIGFVLDMPVTDPELSSISVRNEELIFICSKDHPLHGRSDMSIRELENSPFILTERGCCYRSALERSMNDKGISYQVVSEMGSLEGIKQCVLYGMGIAMIPKIAANDMLIKEQLSAFSVREDTLASFYTQIIIHKNKHISAPLRYLIDLIGGSSSLDTGS</sequence>
<evidence type="ECO:0000256" key="3">
    <source>
        <dbReference type="ARBA" id="ARBA00023125"/>
    </source>
</evidence>
<dbReference type="InterPro" id="IPR000847">
    <property type="entry name" value="LysR_HTH_N"/>
</dbReference>
<dbReference type="EMBL" id="JBBPCC010000026">
    <property type="protein sequence ID" value="MEK8132052.1"/>
    <property type="molecule type" value="Genomic_DNA"/>
</dbReference>
<evidence type="ECO:0000256" key="4">
    <source>
        <dbReference type="ARBA" id="ARBA00023163"/>
    </source>
</evidence>
<evidence type="ECO:0000256" key="2">
    <source>
        <dbReference type="ARBA" id="ARBA00023015"/>
    </source>
</evidence>
<keyword evidence="4" id="KW-0804">Transcription</keyword>
<accession>A0ABU9DT40</accession>
<dbReference type="SUPFAM" id="SSF46785">
    <property type="entry name" value="Winged helix' DNA-binding domain"/>
    <property type="match status" value="1"/>
</dbReference>
<reference evidence="6 7" key="1">
    <citation type="submission" date="2024-04" db="EMBL/GenBank/DDBJ databases">
        <title>draft genome sequnece of Paenibacillus filicis.</title>
        <authorList>
            <person name="Kim D.-U."/>
        </authorList>
    </citation>
    <scope>NUCLEOTIDE SEQUENCE [LARGE SCALE GENOMIC DNA]</scope>
    <source>
        <strain evidence="6 7">KACC14197</strain>
    </source>
</reference>
<dbReference type="CDD" id="cd05466">
    <property type="entry name" value="PBP2_LTTR_substrate"/>
    <property type="match status" value="1"/>
</dbReference>
<evidence type="ECO:0000256" key="1">
    <source>
        <dbReference type="ARBA" id="ARBA00009437"/>
    </source>
</evidence>
<evidence type="ECO:0000259" key="5">
    <source>
        <dbReference type="PROSITE" id="PS50931"/>
    </source>
</evidence>
<evidence type="ECO:0000313" key="6">
    <source>
        <dbReference type="EMBL" id="MEK8132052.1"/>
    </source>
</evidence>
<keyword evidence="3" id="KW-0238">DNA-binding</keyword>
<dbReference type="Pfam" id="PF03466">
    <property type="entry name" value="LysR_substrate"/>
    <property type="match status" value="1"/>
</dbReference>
<dbReference type="Gene3D" id="3.40.190.290">
    <property type="match status" value="1"/>
</dbReference>
<dbReference type="PANTHER" id="PTHR30126">
    <property type="entry name" value="HTH-TYPE TRANSCRIPTIONAL REGULATOR"/>
    <property type="match status" value="1"/>
</dbReference>
<dbReference type="Proteomes" id="UP001469365">
    <property type="component" value="Unassembled WGS sequence"/>
</dbReference>
<gene>
    <name evidence="6" type="ORF">WMW72_29565</name>
</gene>
<keyword evidence="7" id="KW-1185">Reference proteome</keyword>
<proteinExistence type="inferred from homology"/>
<dbReference type="InterPro" id="IPR036390">
    <property type="entry name" value="WH_DNA-bd_sf"/>
</dbReference>
<name>A0ABU9DT40_9BACL</name>
<organism evidence="6 7">
    <name type="scientific">Paenibacillus filicis</name>
    <dbReference type="NCBI Taxonomy" id="669464"/>
    <lineage>
        <taxon>Bacteria</taxon>
        <taxon>Bacillati</taxon>
        <taxon>Bacillota</taxon>
        <taxon>Bacilli</taxon>
        <taxon>Bacillales</taxon>
        <taxon>Paenibacillaceae</taxon>
        <taxon>Paenibacillus</taxon>
    </lineage>
</organism>
<dbReference type="PROSITE" id="PS50931">
    <property type="entry name" value="HTH_LYSR"/>
    <property type="match status" value="1"/>
</dbReference>
<dbReference type="Pfam" id="PF00126">
    <property type="entry name" value="HTH_1"/>
    <property type="match status" value="1"/>
</dbReference>
<dbReference type="SUPFAM" id="SSF53850">
    <property type="entry name" value="Periplasmic binding protein-like II"/>
    <property type="match status" value="1"/>
</dbReference>
<keyword evidence="2" id="KW-0805">Transcription regulation</keyword>
<protein>
    <submittedName>
        <fullName evidence="6">LysR family transcriptional regulator</fullName>
    </submittedName>
</protein>
<feature type="domain" description="HTH lysR-type" evidence="5">
    <location>
        <begin position="5"/>
        <end position="62"/>
    </location>
</feature>